<dbReference type="InterPro" id="IPR000504">
    <property type="entry name" value="RRM_dom"/>
</dbReference>
<organism evidence="4 5">
    <name type="scientific">Hibiscus sabdariffa</name>
    <name type="common">roselle</name>
    <dbReference type="NCBI Taxonomy" id="183260"/>
    <lineage>
        <taxon>Eukaryota</taxon>
        <taxon>Viridiplantae</taxon>
        <taxon>Streptophyta</taxon>
        <taxon>Embryophyta</taxon>
        <taxon>Tracheophyta</taxon>
        <taxon>Spermatophyta</taxon>
        <taxon>Magnoliopsida</taxon>
        <taxon>eudicotyledons</taxon>
        <taxon>Gunneridae</taxon>
        <taxon>Pentapetalae</taxon>
        <taxon>rosids</taxon>
        <taxon>malvids</taxon>
        <taxon>Malvales</taxon>
        <taxon>Malvaceae</taxon>
        <taxon>Malvoideae</taxon>
        <taxon>Hibiscus</taxon>
    </lineage>
</organism>
<evidence type="ECO:0000259" key="3">
    <source>
        <dbReference type="PROSITE" id="PS50102"/>
    </source>
</evidence>
<proteinExistence type="predicted"/>
<dbReference type="EMBL" id="JBBPBM010000109">
    <property type="protein sequence ID" value="KAK8507259.1"/>
    <property type="molecule type" value="Genomic_DNA"/>
</dbReference>
<name>A0ABR2BJH9_9ROSI</name>
<protein>
    <recommendedName>
        <fullName evidence="3">RRM domain-containing protein</fullName>
    </recommendedName>
</protein>
<evidence type="ECO:0000256" key="1">
    <source>
        <dbReference type="ARBA" id="ARBA00022884"/>
    </source>
</evidence>
<dbReference type="Pfam" id="PF00076">
    <property type="entry name" value="RRM_1"/>
    <property type="match status" value="1"/>
</dbReference>
<evidence type="ECO:0000313" key="5">
    <source>
        <dbReference type="Proteomes" id="UP001472677"/>
    </source>
</evidence>
<dbReference type="PROSITE" id="PS50102">
    <property type="entry name" value="RRM"/>
    <property type="match status" value="1"/>
</dbReference>
<dbReference type="PANTHER" id="PTHR10501">
    <property type="entry name" value="U1 SMALL NUCLEAR RIBONUCLEOPROTEIN A/U2 SMALL NUCLEAR RIBONUCLEOPROTEIN B"/>
    <property type="match status" value="1"/>
</dbReference>
<feature type="domain" description="RRM" evidence="3">
    <location>
        <begin position="16"/>
        <end position="90"/>
    </location>
</feature>
<evidence type="ECO:0000256" key="2">
    <source>
        <dbReference type="PROSITE-ProRule" id="PRU00176"/>
    </source>
</evidence>
<dbReference type="Gene3D" id="3.30.70.330">
    <property type="match status" value="1"/>
</dbReference>
<gene>
    <name evidence="4" type="ORF">V6N12_008601</name>
</gene>
<comment type="caution">
    <text evidence="4">The sequence shown here is derived from an EMBL/GenBank/DDBJ whole genome shotgun (WGS) entry which is preliminary data.</text>
</comment>
<keyword evidence="1 2" id="KW-0694">RNA-binding</keyword>
<keyword evidence="5" id="KW-1185">Reference proteome</keyword>
<dbReference type="SUPFAM" id="SSF54928">
    <property type="entry name" value="RNA-binding domain, RBD"/>
    <property type="match status" value="1"/>
</dbReference>
<reference evidence="4 5" key="1">
    <citation type="journal article" date="2024" name="G3 (Bethesda)">
        <title>Genome assembly of Hibiscus sabdariffa L. provides insights into metabolisms of medicinal natural products.</title>
        <authorList>
            <person name="Kim T."/>
        </authorList>
    </citation>
    <scope>NUCLEOTIDE SEQUENCE [LARGE SCALE GENOMIC DNA]</scope>
    <source>
        <strain evidence="4">TK-2024</strain>
        <tissue evidence="4">Old leaves</tissue>
    </source>
</reference>
<dbReference type="Proteomes" id="UP001472677">
    <property type="component" value="Unassembled WGS sequence"/>
</dbReference>
<evidence type="ECO:0000313" key="4">
    <source>
        <dbReference type="EMBL" id="KAK8507259.1"/>
    </source>
</evidence>
<sequence>MSGDYSDTFVAEPKDRTICITGLPQDVKGRELHQILRGFDGLENIRMDYEEREPVCFAQFSSIFHATNAIRRIEGENFSGESNFVMHAVISLHNPWQHEDDKRIGELGFMAGELKEEKGKLKNYRSKLGIARVKEENGECVVLINEELKWKGIGLHARLDQPSSPKIRNEANIICKDHGIKTLQSSFLVYDTMEEAQDIYSYLSNPCTGDVVLCRHRPLNHGNQGFIAIEDVETLLTYFSREYDGWISGRRNLSRAETRANWFKHIRRRFNFKEIFRDVARIWLTLITKANYAYTTSGEDCLLINNKGQVKIVSKFDNSISAQPNANAIDQLRNLMIRVISLPFGQNGPSDYMRRRQDYALGYVIESFLDNLVASNLMYVGPNFLLGAHEFCFFQNDKSRFIINLDEMIKRGDINEIELSKSMKTICALMGWRQRVKTCSDRELFTIFNYSEPSYRLHRASVIRFCSNVYRHCHNHSNQRFERPDVENKLTVVLPDLYIGLFEALIHYGYKSKR</sequence>
<dbReference type="InterPro" id="IPR035979">
    <property type="entry name" value="RBD_domain_sf"/>
</dbReference>
<accession>A0ABR2BJH9</accession>
<dbReference type="InterPro" id="IPR012677">
    <property type="entry name" value="Nucleotide-bd_a/b_plait_sf"/>
</dbReference>